<gene>
    <name evidence="2" type="ORF">ATE48_06745</name>
</gene>
<protein>
    <submittedName>
        <fullName evidence="2">Uncharacterized protein</fullName>
    </submittedName>
</protein>
<dbReference type="KEGG" id="cbot:ATE48_06745"/>
<evidence type="ECO:0000313" key="2">
    <source>
        <dbReference type="EMBL" id="ANP45638.1"/>
    </source>
</evidence>
<feature type="transmembrane region" description="Helical" evidence="1">
    <location>
        <begin position="44"/>
        <end position="65"/>
    </location>
</feature>
<name>A0A1B1AGF5_9PROT</name>
<reference evidence="2 3" key="1">
    <citation type="submission" date="2015-11" db="EMBL/GenBank/DDBJ databases">
        <title>Whole-Genome Sequence of Candidatus Oderbacter manganicum from the National Park Lower Oder Valley, Germany.</title>
        <authorList>
            <person name="Braun B."/>
            <person name="Liere K."/>
            <person name="Szewzyk U."/>
        </authorList>
    </citation>
    <scope>NUCLEOTIDE SEQUENCE [LARGE SCALE GENOMIC DNA]</scope>
    <source>
        <strain evidence="2 3">OTSz_A_272</strain>
    </source>
</reference>
<organism evidence="2 3">
    <name type="scientific">Candidatus Viadribacter manganicus</name>
    <dbReference type="NCBI Taxonomy" id="1759059"/>
    <lineage>
        <taxon>Bacteria</taxon>
        <taxon>Pseudomonadati</taxon>
        <taxon>Pseudomonadota</taxon>
        <taxon>Alphaproteobacteria</taxon>
        <taxon>Hyphomonadales</taxon>
        <taxon>Hyphomonadaceae</taxon>
        <taxon>Candidatus Viadribacter</taxon>
    </lineage>
</organism>
<keyword evidence="1" id="KW-0812">Transmembrane</keyword>
<evidence type="ECO:0000256" key="1">
    <source>
        <dbReference type="SAM" id="Phobius"/>
    </source>
</evidence>
<dbReference type="EMBL" id="CP013244">
    <property type="protein sequence ID" value="ANP45638.1"/>
    <property type="molecule type" value="Genomic_DNA"/>
</dbReference>
<keyword evidence="1" id="KW-0472">Membrane</keyword>
<keyword evidence="1" id="KW-1133">Transmembrane helix</keyword>
<dbReference type="AlphaFoldDB" id="A0A1B1AGF5"/>
<proteinExistence type="predicted"/>
<evidence type="ECO:0000313" key="3">
    <source>
        <dbReference type="Proteomes" id="UP000092498"/>
    </source>
</evidence>
<dbReference type="InParanoid" id="A0A1B1AGF5"/>
<sequence length="152" mass="17027">MRSGARKGQAFGRFARPCARPLPACAQRKRRGERLAARHRRHPVGLSPMLSFSLTGMIGCVLVTAPHELTLAISSTLDREHEPSRVAWVLCIARRQKLRVQILNELREGDNVRIEGEIEQRRRQVGELGFFSVGFIIHSIERLSSSFEGGAS</sequence>
<keyword evidence="3" id="KW-1185">Reference proteome</keyword>
<accession>A0A1B1AGF5</accession>
<dbReference type="Proteomes" id="UP000092498">
    <property type="component" value="Chromosome"/>
</dbReference>